<keyword evidence="7" id="KW-1133">Transmembrane helix</keyword>
<dbReference type="PROSITE" id="PS51257">
    <property type="entry name" value="PROKAR_LIPOPROTEIN"/>
    <property type="match status" value="1"/>
</dbReference>
<evidence type="ECO:0000256" key="4">
    <source>
        <dbReference type="ARBA" id="ARBA00022729"/>
    </source>
</evidence>
<keyword evidence="4 8" id="KW-0732">Signal</keyword>
<evidence type="ECO:0000256" key="5">
    <source>
        <dbReference type="ARBA" id="ARBA00023180"/>
    </source>
</evidence>
<evidence type="ECO:0000256" key="8">
    <source>
        <dbReference type="SAM" id="SignalP"/>
    </source>
</evidence>
<dbReference type="PANTHER" id="PTHR31703:SF2">
    <property type="entry name" value="UPF0669 PROTEIN C6ORF120"/>
    <property type="match status" value="1"/>
</dbReference>
<dbReference type="KEGG" id="ngr:NAEGRDRAFT_80400"/>
<dbReference type="OrthoDB" id="10046613at2759"/>
<dbReference type="Proteomes" id="UP000006671">
    <property type="component" value="Unassembled WGS sequence"/>
</dbReference>
<evidence type="ECO:0000256" key="7">
    <source>
        <dbReference type="SAM" id="Phobius"/>
    </source>
</evidence>
<feature type="transmembrane region" description="Helical" evidence="7">
    <location>
        <begin position="1148"/>
        <end position="1169"/>
    </location>
</feature>
<evidence type="ECO:0000313" key="9">
    <source>
        <dbReference type="EMBL" id="EFC42464.1"/>
    </source>
</evidence>
<feature type="compositionally biased region" description="Polar residues" evidence="6">
    <location>
        <begin position="1232"/>
        <end position="1241"/>
    </location>
</feature>
<proteinExistence type="inferred from homology"/>
<protein>
    <submittedName>
        <fullName evidence="9">Predicted protein</fullName>
    </submittedName>
</protein>
<keyword evidence="10" id="KW-1185">Reference proteome</keyword>
<sequence length="1241" mass="137503">MKTRNMRPAALVACSLALLLVACVFGQQVIPITDIGISLHGTVEKDQWIYYSVDPSKFEFGQNDTGYATFMLTSLSGDSDLHVSITGVPNGIPCTNCIFSADTPFSDTQTVDKSDNTKWPAPGGIFYIGVHGFSVAEFVFNVWSSNKFVHLTDGTPQQAKALRGTYTYFRLELPHLLATNLSISVTPIDGDPDIFVSSQTQYPTSNNYEWSSRSYGFDIVNIQHDTQMNPGLVYWIGVYAYNDVHFTIVARQSETAVRLPEGHAVGDLIEADQMEYYVYNNLQFQRLLISLIPLTSRGDPDLYIKFGSVPTLTDYDYSQRSMGNDAFEIEKASSQLGYYYIGVHGYARDTKYRILVTTEEANTVCADGVSYAGRLLTNELNYYKFSHADTESRVTVTVKVYSGAVTLYYASHSRPTPQKYDRMEVLQAGEQTINMMLPAIVQDYFFAVHGVSNADYSIIISTNQVPSPLVDGYAIYWARVPKNYYRHFYFEADDFDTSDVSITVDPRLGDVDLYVSTEDYFPTKDNYTWSSNSYSKDTVHIAANDPLAKGKKLFRISVFGFQESNFFTIIAMQTNTTVILLDDVSTPGTVTRRDYITYKYNVEGTSNLRVSVQPTSEGSVTVFWSRTNPKPNMFHNDGTSDDFGGSVFEINYAYKGPLYISVYGKSGALVSYVINVRTNYQHIYSNGQSYLIEADQSEYTQFRLYVGSHVKNLVISATLVSGFTKMYISNDGQPANATHYTWVNSEWPGNAFIIQNTNPDFKPGNWFIGVYGVVASTFYISASSYPYYAWLAEGVPMLGKAPADGTPMVYAYWLPYVADDKKSDYALHIRAIAGPVDVYVIQDYNVIPSKTNFTFFSSGDSDRTLYLPKTSLKFSSSLYIGVYGRADFGVPTFQLTMGTSDSPKFLGQDQPQSIILPPKTYSYYQVMNRYAKSKVSVFTESCNNSPAPKVYLSALEEKPQADSSDAVASVALTDYPRSLVQSVSVDSLAEQKFYLGVGNLDYASDSSIYVTTGDDARPSLIKNVLEGANMDNSMTVMIVPTAKASSREMPGNFLTYNVYITEIAKDQNFGVVNMHTTCGIKRSGLLVTSVVGNPASQNIQIKFSVDKSRKYIVNVLAQDNIGLSIPYTPSYIVNGVVIAENTSDGGSVAAAVIFSLLAVFLVLGIAGYIGGGIAYKHRQGHRGIEMIPNIDLWRKIFTCGRYGSSYSTFDDDRVNTSGFGSTNNSSRGEAQPINSSGYGSI</sequence>
<dbReference type="GeneID" id="8851771"/>
<feature type="chain" id="PRO_5003038699" evidence="8">
    <location>
        <begin position="27"/>
        <end position="1241"/>
    </location>
</feature>
<evidence type="ECO:0000313" key="10">
    <source>
        <dbReference type="Proteomes" id="UP000006671"/>
    </source>
</evidence>
<dbReference type="EMBL" id="GG738879">
    <property type="protein sequence ID" value="EFC42464.1"/>
    <property type="molecule type" value="Genomic_DNA"/>
</dbReference>
<keyword evidence="7" id="KW-0472">Membrane</keyword>
<dbReference type="RefSeq" id="XP_002675208.1">
    <property type="nucleotide sequence ID" value="XM_002675162.1"/>
</dbReference>
<dbReference type="OMA" id="EWPGNAF"/>
<dbReference type="VEuPathDB" id="AmoebaDB:NAEGRDRAFT_80400"/>
<feature type="signal peptide" evidence="8">
    <location>
        <begin position="1"/>
        <end position="26"/>
    </location>
</feature>
<organism evidence="10">
    <name type="scientific">Naegleria gruberi</name>
    <name type="common">Amoeba</name>
    <dbReference type="NCBI Taxonomy" id="5762"/>
    <lineage>
        <taxon>Eukaryota</taxon>
        <taxon>Discoba</taxon>
        <taxon>Heterolobosea</taxon>
        <taxon>Tetramitia</taxon>
        <taxon>Eutetramitia</taxon>
        <taxon>Vahlkampfiidae</taxon>
        <taxon>Naegleria</taxon>
    </lineage>
</organism>
<evidence type="ECO:0000256" key="6">
    <source>
        <dbReference type="SAM" id="MobiDB-lite"/>
    </source>
</evidence>
<comment type="subcellular location">
    <subcellularLocation>
        <location evidence="1">Secreted</location>
    </subcellularLocation>
</comment>
<dbReference type="GO" id="GO:0005576">
    <property type="term" value="C:extracellular region"/>
    <property type="evidence" value="ECO:0007669"/>
    <property type="project" value="UniProtKB-SubCell"/>
</dbReference>
<evidence type="ECO:0000256" key="2">
    <source>
        <dbReference type="ARBA" id="ARBA00008960"/>
    </source>
</evidence>
<keyword evidence="7" id="KW-0812">Transmembrane</keyword>
<dbReference type="AlphaFoldDB" id="D2VL27"/>
<name>D2VL27_NAEGR</name>
<dbReference type="InParanoid" id="D2VL27"/>
<accession>D2VL27</accession>
<reference evidence="9 10" key="1">
    <citation type="journal article" date="2010" name="Cell">
        <title>The genome of Naegleria gruberi illuminates early eukaryotic versatility.</title>
        <authorList>
            <person name="Fritz-Laylin L.K."/>
            <person name="Prochnik S.E."/>
            <person name="Ginger M.L."/>
            <person name="Dacks J.B."/>
            <person name="Carpenter M.L."/>
            <person name="Field M.C."/>
            <person name="Kuo A."/>
            <person name="Paredez A."/>
            <person name="Chapman J."/>
            <person name="Pham J."/>
            <person name="Shu S."/>
            <person name="Neupane R."/>
            <person name="Cipriano M."/>
            <person name="Mancuso J."/>
            <person name="Tu H."/>
            <person name="Salamov A."/>
            <person name="Lindquist E."/>
            <person name="Shapiro H."/>
            <person name="Lucas S."/>
            <person name="Grigoriev I.V."/>
            <person name="Cande W.Z."/>
            <person name="Fulton C."/>
            <person name="Rokhsar D.S."/>
            <person name="Dawson S.C."/>
        </authorList>
    </citation>
    <scope>NUCLEOTIDE SEQUENCE [LARGE SCALE GENOMIC DNA]</scope>
    <source>
        <strain evidence="9 10">NEG-M</strain>
    </source>
</reference>
<dbReference type="InterPro" id="IPR031420">
    <property type="entry name" value="UPF0669"/>
</dbReference>
<dbReference type="PANTHER" id="PTHR31703">
    <property type="entry name" value="UPF0669 PROTEIN C6ORF120"/>
    <property type="match status" value="1"/>
</dbReference>
<keyword evidence="5" id="KW-0325">Glycoprotein</keyword>
<gene>
    <name evidence="9" type="ORF">NAEGRDRAFT_80400</name>
</gene>
<evidence type="ECO:0000256" key="3">
    <source>
        <dbReference type="ARBA" id="ARBA00022525"/>
    </source>
</evidence>
<feature type="region of interest" description="Disordered" evidence="6">
    <location>
        <begin position="1218"/>
        <end position="1241"/>
    </location>
</feature>
<evidence type="ECO:0000256" key="1">
    <source>
        <dbReference type="ARBA" id="ARBA00004613"/>
    </source>
</evidence>
<comment type="similarity">
    <text evidence="2">Belongs to the UPF0669 family.</text>
</comment>
<keyword evidence="3" id="KW-0964">Secreted</keyword>
<dbReference type="Gene3D" id="2.60.120.380">
    <property type="match status" value="5"/>
</dbReference>